<feature type="domain" description="Chorein N-terminal" evidence="3">
    <location>
        <begin position="2"/>
        <end position="274"/>
    </location>
</feature>
<reference evidence="4 5" key="2">
    <citation type="submission" date="2018-11" db="EMBL/GenBank/DDBJ databases">
        <authorList>
            <consortium name="Pathogen Informatics"/>
        </authorList>
    </citation>
    <scope>NUCLEOTIDE SEQUENCE [LARGE SCALE GENOMIC DNA]</scope>
</reference>
<dbReference type="PANTHER" id="PTHR16166:SF93">
    <property type="entry name" value="INTERMEMBRANE LIPID TRANSFER PROTEIN VPS13"/>
    <property type="match status" value="1"/>
</dbReference>
<evidence type="ECO:0000313" key="4">
    <source>
        <dbReference type="EMBL" id="VDM46556.1"/>
    </source>
</evidence>
<organism evidence="5 6">
    <name type="scientific">Toxocara canis</name>
    <name type="common">Canine roundworm</name>
    <dbReference type="NCBI Taxonomy" id="6265"/>
    <lineage>
        <taxon>Eukaryota</taxon>
        <taxon>Metazoa</taxon>
        <taxon>Ecdysozoa</taxon>
        <taxon>Nematoda</taxon>
        <taxon>Chromadorea</taxon>
        <taxon>Rhabditida</taxon>
        <taxon>Spirurina</taxon>
        <taxon>Ascaridomorpha</taxon>
        <taxon>Ascaridoidea</taxon>
        <taxon>Toxocaridae</taxon>
        <taxon>Toxocara</taxon>
    </lineage>
</organism>
<dbReference type="EMBL" id="UYWY01022720">
    <property type="protein sequence ID" value="VDM46556.1"/>
    <property type="molecule type" value="Genomic_DNA"/>
</dbReference>
<gene>
    <name evidence="4" type="ORF">TCNE_LOCUS15235</name>
</gene>
<keyword evidence="2" id="KW-0813">Transport</keyword>
<dbReference type="GO" id="GO:0006623">
    <property type="term" value="P:protein targeting to vacuole"/>
    <property type="evidence" value="ECO:0007669"/>
    <property type="project" value="TreeGrafter"/>
</dbReference>
<sequence>MWHFAYKSILEEIVRRRRNNWSWVRMKAHRQLVKRYKEAWLNKQTETNLGEEDKVILKKAEEELDVFNLNVARQLADIEIVRRGLTRLKDQPHRRLSWVQTWLGGAEQKKSLVDTVKSNLKEAMIAKEKAKLFEAIDYQENAPPTNYPKHFIENVVRAQLNSLMIIIDDALSMNLFSFTAKLQQRPSAKAINIETAIKSVAMSDHCGHPVLTMMDESTQLLTLYVDVDPLGRESTNYDLLVKLNIEPTILKYHAIVISSLVDTFTPPQTVKLNRFVELHISEGFEDYLGG</sequence>
<accession>A0A183V3B5</accession>
<protein>
    <submittedName>
        <fullName evidence="6">VPS13 domain-containing protein</fullName>
    </submittedName>
</protein>
<dbReference type="WBParaSite" id="TCNE_0001523601-mRNA-1">
    <property type="protein sequence ID" value="TCNE_0001523601-mRNA-1"/>
    <property type="gene ID" value="TCNE_0001523601"/>
</dbReference>
<evidence type="ECO:0000313" key="6">
    <source>
        <dbReference type="WBParaSite" id="TCNE_0001523601-mRNA-1"/>
    </source>
</evidence>
<dbReference type="PANTHER" id="PTHR16166">
    <property type="entry name" value="VACUOLAR PROTEIN SORTING-ASSOCIATED PROTEIN VPS13"/>
    <property type="match status" value="1"/>
</dbReference>
<evidence type="ECO:0000256" key="1">
    <source>
        <dbReference type="ARBA" id="ARBA00006545"/>
    </source>
</evidence>
<dbReference type="Proteomes" id="UP000050794">
    <property type="component" value="Unassembled WGS sequence"/>
</dbReference>
<reference evidence="6" key="1">
    <citation type="submission" date="2016-06" db="UniProtKB">
        <authorList>
            <consortium name="WormBaseParasite"/>
        </authorList>
    </citation>
    <scope>IDENTIFICATION</scope>
</reference>
<evidence type="ECO:0000259" key="3">
    <source>
        <dbReference type="Pfam" id="PF12624"/>
    </source>
</evidence>
<dbReference type="InterPro" id="IPR026854">
    <property type="entry name" value="VPS13_N"/>
</dbReference>
<proteinExistence type="inferred from homology"/>
<evidence type="ECO:0000256" key="2">
    <source>
        <dbReference type="ARBA" id="ARBA00022448"/>
    </source>
</evidence>
<keyword evidence="5" id="KW-1185">Reference proteome</keyword>
<dbReference type="InterPro" id="IPR026847">
    <property type="entry name" value="VPS13"/>
</dbReference>
<comment type="similarity">
    <text evidence="1">Belongs to the VPS13 family.</text>
</comment>
<dbReference type="GO" id="GO:0045053">
    <property type="term" value="P:protein retention in Golgi apparatus"/>
    <property type="evidence" value="ECO:0007669"/>
    <property type="project" value="TreeGrafter"/>
</dbReference>
<evidence type="ECO:0000313" key="5">
    <source>
        <dbReference type="Proteomes" id="UP000050794"/>
    </source>
</evidence>
<name>A0A183V3B5_TOXCA</name>
<dbReference type="Pfam" id="PF12624">
    <property type="entry name" value="VPS13_N"/>
    <property type="match status" value="1"/>
</dbReference>
<dbReference type="AlphaFoldDB" id="A0A183V3B5"/>